<protein>
    <submittedName>
        <fullName evidence="8">Uncharacterized protein</fullName>
    </submittedName>
</protein>
<keyword evidence="5" id="KW-0411">Iron-sulfur</keyword>
<dbReference type="InterPro" id="IPR051675">
    <property type="entry name" value="Endo/Exo/Phosphatase_dom_1"/>
</dbReference>
<dbReference type="SUPFAM" id="SSF102114">
    <property type="entry name" value="Radical SAM enzymes"/>
    <property type="match status" value="1"/>
</dbReference>
<dbReference type="InterPro" id="IPR058240">
    <property type="entry name" value="rSAM_sf"/>
</dbReference>
<dbReference type="GO" id="GO:0046872">
    <property type="term" value="F:metal ion binding"/>
    <property type="evidence" value="ECO:0007669"/>
    <property type="project" value="UniProtKB-KW"/>
</dbReference>
<organism evidence="8 9">
    <name type="scientific">Desulfosarcina ovata subsp. ovata</name>
    <dbReference type="NCBI Taxonomy" id="2752305"/>
    <lineage>
        <taxon>Bacteria</taxon>
        <taxon>Pseudomonadati</taxon>
        <taxon>Thermodesulfobacteriota</taxon>
        <taxon>Desulfobacteria</taxon>
        <taxon>Desulfobacterales</taxon>
        <taxon>Desulfosarcinaceae</taxon>
        <taxon>Desulfosarcina</taxon>
    </lineage>
</organism>
<feature type="domain" description="Radical SAM core" evidence="6">
    <location>
        <begin position="59"/>
        <end position="186"/>
    </location>
</feature>
<gene>
    <name evidence="8" type="ORF">DSCOOX_51780</name>
</gene>
<dbReference type="InterPro" id="IPR023875">
    <property type="entry name" value="DNA_repair_put"/>
</dbReference>
<dbReference type="InterPro" id="IPR025404">
    <property type="entry name" value="DUF4130"/>
</dbReference>
<dbReference type="GO" id="GO:0051536">
    <property type="term" value="F:iron-sulfur cluster binding"/>
    <property type="evidence" value="ECO:0007669"/>
    <property type="project" value="UniProtKB-KW"/>
</dbReference>
<keyword evidence="3" id="KW-0479">Metal-binding</keyword>
<evidence type="ECO:0000259" key="7">
    <source>
        <dbReference type="Pfam" id="PF13566"/>
    </source>
</evidence>
<dbReference type="AlphaFoldDB" id="A0A5K8AHG7"/>
<dbReference type="InterPro" id="IPR013785">
    <property type="entry name" value="Aldolase_TIM"/>
</dbReference>
<evidence type="ECO:0000256" key="5">
    <source>
        <dbReference type="ARBA" id="ARBA00023014"/>
    </source>
</evidence>
<dbReference type="CDD" id="cd01335">
    <property type="entry name" value="Radical_SAM"/>
    <property type="match status" value="1"/>
</dbReference>
<evidence type="ECO:0000313" key="9">
    <source>
        <dbReference type="Proteomes" id="UP000422108"/>
    </source>
</evidence>
<keyword evidence="4" id="KW-0408">Iron</keyword>
<dbReference type="PANTHER" id="PTHR21180">
    <property type="entry name" value="ENDONUCLEASE/EXONUCLEASE/PHOSPHATASE FAMILY DOMAIN-CONTAINING PROTEIN 1"/>
    <property type="match status" value="1"/>
</dbReference>
<dbReference type="RefSeq" id="WP_162459122.1">
    <property type="nucleotide sequence ID" value="NZ_AP021879.1"/>
</dbReference>
<evidence type="ECO:0000259" key="6">
    <source>
        <dbReference type="Pfam" id="PF04055"/>
    </source>
</evidence>
<dbReference type="InterPro" id="IPR010994">
    <property type="entry name" value="RuvA_2-like"/>
</dbReference>
<evidence type="ECO:0000256" key="4">
    <source>
        <dbReference type="ARBA" id="ARBA00023004"/>
    </source>
</evidence>
<dbReference type="NCBIfam" id="TIGR03915">
    <property type="entry name" value="SAM_7_link_chp"/>
    <property type="match status" value="1"/>
</dbReference>
<dbReference type="Pfam" id="PF04055">
    <property type="entry name" value="Radical_SAM"/>
    <property type="match status" value="1"/>
</dbReference>
<dbReference type="Pfam" id="PF13566">
    <property type="entry name" value="DUF4130"/>
    <property type="match status" value="1"/>
</dbReference>
<dbReference type="PANTHER" id="PTHR21180:SF9">
    <property type="entry name" value="TYPE II SECRETION SYSTEM PROTEIN K"/>
    <property type="match status" value="1"/>
</dbReference>
<accession>A0A5K8AHG7</accession>
<dbReference type="EMBL" id="AP021879">
    <property type="protein sequence ID" value="BBO91998.1"/>
    <property type="molecule type" value="Genomic_DNA"/>
</dbReference>
<sequence length="655" mass="73969">MQIEDKLSILAAAAKYDVSCASSGSRRSNTGRGLGNAIPAGVCHTFTEDGRCVSLLKLLFTNFCIFDCAYCVNRRSNDLPRAAFTPAEIVRLTIDFYRRNYIEGLFLSSGVVGSPDETMERLIRTVTDLRRQGFNGYVHLKCVPHTSRRLVQAAGRLADRLSVNIELPTEESLRKLTREKTYASVLTPMGVIREGIEETREDRKRLRHVPAFAPAGQSTQLIVGASPESDHTILHLSDRLYRQQALKRVYYSAYVPVGDIATHAGAAPPFKRENRLYQADWLIRLYGFSIDEVIPSAAPNLDLTMDPKDAFARRHPQLFPVDVNSADREMILRVPGIGIRSANRIVNLRRRGRIRFEHLKQMGVVVTRALPFIRCDGLPDARWTVPYSATAIAPPVALTPLVFVTDSSFDGLLTAIFEAYAGQTPPDAIQPDSHVQQGLFDQRVTVVTDGAKAARVWKGLKRCLGVEGRQAIAEAFLSGNAGVETLIYTYVRERIPRPNSSPSGVSLSVTIRLDQLARKVREEARRLEGFVRFEQTGKGRYLARIAPRYDVLPLIRHHFESRFADQRWIIYDTVRQYGLVFDGRTTRALPLNMAEPGAGSRPDADESLCQRLWQRYYHAVNIPTRNHPRLHRRLLPRRYWAYLTEKLIPLSRRPI</sequence>
<evidence type="ECO:0000256" key="3">
    <source>
        <dbReference type="ARBA" id="ARBA00022723"/>
    </source>
</evidence>
<dbReference type="Proteomes" id="UP000422108">
    <property type="component" value="Chromosome"/>
</dbReference>
<name>A0A5K8AHG7_9BACT</name>
<keyword evidence="2" id="KW-0949">S-adenosyl-L-methionine</keyword>
<dbReference type="SUPFAM" id="SSF47781">
    <property type="entry name" value="RuvA domain 2-like"/>
    <property type="match status" value="1"/>
</dbReference>
<evidence type="ECO:0000256" key="2">
    <source>
        <dbReference type="ARBA" id="ARBA00022691"/>
    </source>
</evidence>
<comment type="cofactor">
    <cofactor evidence="1">
        <name>[4Fe-4S] cluster</name>
        <dbReference type="ChEBI" id="CHEBI:49883"/>
    </cofactor>
</comment>
<evidence type="ECO:0000313" key="8">
    <source>
        <dbReference type="EMBL" id="BBO91998.1"/>
    </source>
</evidence>
<dbReference type="Gene3D" id="3.20.20.70">
    <property type="entry name" value="Aldolase class I"/>
    <property type="match status" value="1"/>
</dbReference>
<evidence type="ECO:0000256" key="1">
    <source>
        <dbReference type="ARBA" id="ARBA00001966"/>
    </source>
</evidence>
<reference evidence="8 9" key="1">
    <citation type="submission" date="2019-11" db="EMBL/GenBank/DDBJ databases">
        <title>Comparative genomics of hydrocarbon-degrading Desulfosarcina strains.</title>
        <authorList>
            <person name="Watanabe M."/>
            <person name="Kojima H."/>
            <person name="Fukui M."/>
        </authorList>
    </citation>
    <scope>NUCLEOTIDE SEQUENCE [LARGE SCALE GENOMIC DNA]</scope>
    <source>
        <strain evidence="9">oXyS1</strain>
    </source>
</reference>
<dbReference type="NCBIfam" id="TIGR03916">
    <property type="entry name" value="rSAM_link_UDG"/>
    <property type="match status" value="1"/>
</dbReference>
<dbReference type="InterPro" id="IPR007197">
    <property type="entry name" value="rSAM"/>
</dbReference>
<proteinExistence type="predicted"/>
<dbReference type="SFLD" id="SFLDS00029">
    <property type="entry name" value="Radical_SAM"/>
    <property type="match status" value="1"/>
</dbReference>
<dbReference type="InterPro" id="IPR023874">
    <property type="entry name" value="DNA_rSAM_put"/>
</dbReference>
<keyword evidence="9" id="KW-1185">Reference proteome</keyword>
<feature type="domain" description="DUF4130" evidence="7">
    <location>
        <begin position="483"/>
        <end position="645"/>
    </location>
</feature>
<dbReference type="SFLD" id="SFLDG01102">
    <property type="entry name" value="Uncharacterised_Radical_SAM_Su"/>
    <property type="match status" value="1"/>
</dbReference>
<dbReference type="GO" id="GO:0003824">
    <property type="term" value="F:catalytic activity"/>
    <property type="evidence" value="ECO:0007669"/>
    <property type="project" value="InterPro"/>
</dbReference>